<dbReference type="AlphaFoldDB" id="A0A916UIE7"/>
<dbReference type="SMART" id="SM00460">
    <property type="entry name" value="TGc"/>
    <property type="match status" value="1"/>
</dbReference>
<dbReference type="EMBL" id="BMGG01000006">
    <property type="protein sequence ID" value="GGC73668.1"/>
    <property type="molecule type" value="Genomic_DNA"/>
</dbReference>
<dbReference type="Gene3D" id="3.10.620.30">
    <property type="match status" value="1"/>
</dbReference>
<proteinExistence type="predicted"/>
<feature type="domain" description="Transglutaminase-like" evidence="2">
    <location>
        <begin position="85"/>
        <end position="157"/>
    </location>
</feature>
<evidence type="ECO:0000313" key="4">
    <source>
        <dbReference type="Proteomes" id="UP000637002"/>
    </source>
</evidence>
<sequence>MAAWRADGCGRREPRVSDDTPRVYLSPAEYIDSDHPDVRAFAERVAADASTARDKARALYREVRDLYYDPYVDTSKPETFRASSVLAAGRGYCVGKASLYAAACRAVGVPARVAFADVTNHLSTPQLKERMGTDLFAWHGFTEVFLDGRWIKASPTFNATLCQKLGVAPLDFDGLTDALLQPFDGEGRTFMRYERQHGAFHDVPAKFLRDEMRRLYPRPLSRDDGAPRGDMEAEAEGLRAAG</sequence>
<evidence type="ECO:0000256" key="1">
    <source>
        <dbReference type="SAM" id="MobiDB-lite"/>
    </source>
</evidence>
<dbReference type="Proteomes" id="UP000637002">
    <property type="component" value="Unassembled WGS sequence"/>
</dbReference>
<reference evidence="3" key="1">
    <citation type="journal article" date="2014" name="Int. J. Syst. Evol. Microbiol.">
        <title>Complete genome sequence of Corynebacterium casei LMG S-19264T (=DSM 44701T), isolated from a smear-ripened cheese.</title>
        <authorList>
            <consortium name="US DOE Joint Genome Institute (JGI-PGF)"/>
            <person name="Walter F."/>
            <person name="Albersmeier A."/>
            <person name="Kalinowski J."/>
            <person name="Ruckert C."/>
        </authorList>
    </citation>
    <scope>NUCLEOTIDE SEQUENCE</scope>
    <source>
        <strain evidence="3">CGMCC 1.12919</strain>
    </source>
</reference>
<keyword evidence="4" id="KW-1185">Reference proteome</keyword>
<reference evidence="3" key="2">
    <citation type="submission" date="2020-09" db="EMBL/GenBank/DDBJ databases">
        <authorList>
            <person name="Sun Q."/>
            <person name="Zhou Y."/>
        </authorList>
    </citation>
    <scope>NUCLEOTIDE SEQUENCE</scope>
    <source>
        <strain evidence="3">CGMCC 1.12919</strain>
    </source>
</reference>
<dbReference type="InterPro" id="IPR038765">
    <property type="entry name" value="Papain-like_cys_pep_sf"/>
</dbReference>
<dbReference type="InterPro" id="IPR002931">
    <property type="entry name" value="Transglutaminase-like"/>
</dbReference>
<protein>
    <recommendedName>
        <fullName evidence="2">Transglutaminase-like domain-containing protein</fullName>
    </recommendedName>
</protein>
<dbReference type="SUPFAM" id="SSF54001">
    <property type="entry name" value="Cysteine proteinases"/>
    <property type="match status" value="1"/>
</dbReference>
<evidence type="ECO:0000259" key="2">
    <source>
        <dbReference type="SMART" id="SM00460"/>
    </source>
</evidence>
<organism evidence="3 4">
    <name type="scientific">Chelatococcus reniformis</name>
    <dbReference type="NCBI Taxonomy" id="1494448"/>
    <lineage>
        <taxon>Bacteria</taxon>
        <taxon>Pseudomonadati</taxon>
        <taxon>Pseudomonadota</taxon>
        <taxon>Alphaproteobacteria</taxon>
        <taxon>Hyphomicrobiales</taxon>
        <taxon>Chelatococcaceae</taxon>
        <taxon>Chelatococcus</taxon>
    </lineage>
</organism>
<name>A0A916UIE7_9HYPH</name>
<gene>
    <name evidence="3" type="ORF">GCM10010994_35040</name>
</gene>
<dbReference type="PANTHER" id="PTHR33490:SF3">
    <property type="entry name" value="CONSERVED INTEGRAL MEMBRANE PROTEIN"/>
    <property type="match status" value="1"/>
</dbReference>
<accession>A0A916UIE7</accession>
<feature type="compositionally biased region" description="Basic and acidic residues" evidence="1">
    <location>
        <begin position="218"/>
        <end position="231"/>
    </location>
</feature>
<dbReference type="Pfam" id="PF01841">
    <property type="entry name" value="Transglut_core"/>
    <property type="match status" value="1"/>
</dbReference>
<feature type="region of interest" description="Disordered" evidence="1">
    <location>
        <begin position="218"/>
        <end position="242"/>
    </location>
</feature>
<comment type="caution">
    <text evidence="3">The sequence shown here is derived from an EMBL/GenBank/DDBJ whole genome shotgun (WGS) entry which is preliminary data.</text>
</comment>
<evidence type="ECO:0000313" key="3">
    <source>
        <dbReference type="EMBL" id="GGC73668.1"/>
    </source>
</evidence>
<dbReference type="PANTHER" id="PTHR33490">
    <property type="entry name" value="BLR5614 PROTEIN-RELATED"/>
    <property type="match status" value="1"/>
</dbReference>